<protein>
    <submittedName>
        <fullName evidence="2">Biphenyl 2,3-dioxygenase</fullName>
    </submittedName>
</protein>
<dbReference type="InterPro" id="IPR029068">
    <property type="entry name" value="Glyas_Bleomycin-R_OHBP_Dase"/>
</dbReference>
<dbReference type="AlphaFoldDB" id="A0A4R4YCR4"/>
<gene>
    <name evidence="2" type="ORF">E1288_29315</name>
</gene>
<organism evidence="2 3">
    <name type="scientific">Saccharopolyspora elongata</name>
    <dbReference type="NCBI Taxonomy" id="2530387"/>
    <lineage>
        <taxon>Bacteria</taxon>
        <taxon>Bacillati</taxon>
        <taxon>Actinomycetota</taxon>
        <taxon>Actinomycetes</taxon>
        <taxon>Pseudonocardiales</taxon>
        <taxon>Pseudonocardiaceae</taxon>
        <taxon>Saccharopolyspora</taxon>
    </lineage>
</organism>
<sequence length="171" mass="19647">MASPVKLAHIVLRTNRLQQMKDWYVRVLEGRVAFANDQLAFMTYDDEHHRVAFIATGASQRPEDMHTGLHHVAFTYDSLGDLLGTYRRLKSEGVQPFWCVNHGPTMSMYYQDPDGNQIELQIDSFDTEEETQAFFESDAFVTNPIGVDFDPEELIARFESGEPFAELVRRP</sequence>
<dbReference type="InterPro" id="IPR037523">
    <property type="entry name" value="VOC_core"/>
</dbReference>
<keyword evidence="3" id="KW-1185">Reference proteome</keyword>
<dbReference type="GO" id="GO:0051213">
    <property type="term" value="F:dioxygenase activity"/>
    <property type="evidence" value="ECO:0007669"/>
    <property type="project" value="UniProtKB-KW"/>
</dbReference>
<reference evidence="2 3" key="1">
    <citation type="submission" date="2019-03" db="EMBL/GenBank/DDBJ databases">
        <title>Draft genome sequences of novel Actinobacteria.</title>
        <authorList>
            <person name="Sahin N."/>
            <person name="Ay H."/>
            <person name="Saygin H."/>
        </authorList>
    </citation>
    <scope>NUCLEOTIDE SEQUENCE [LARGE SCALE GENOMIC DNA]</scope>
    <source>
        <strain evidence="2 3">7K502</strain>
    </source>
</reference>
<dbReference type="InterPro" id="IPR004360">
    <property type="entry name" value="Glyas_Fos-R_dOase_dom"/>
</dbReference>
<dbReference type="Proteomes" id="UP000294947">
    <property type="component" value="Unassembled WGS sequence"/>
</dbReference>
<keyword evidence="2" id="KW-0223">Dioxygenase</keyword>
<evidence type="ECO:0000313" key="3">
    <source>
        <dbReference type="Proteomes" id="UP000294947"/>
    </source>
</evidence>
<dbReference type="Gene3D" id="3.10.180.10">
    <property type="entry name" value="2,3-Dihydroxybiphenyl 1,2-Dioxygenase, domain 1"/>
    <property type="match status" value="1"/>
</dbReference>
<proteinExistence type="predicted"/>
<dbReference type="PROSITE" id="PS51819">
    <property type="entry name" value="VOC"/>
    <property type="match status" value="1"/>
</dbReference>
<name>A0A4R4YCR4_9PSEU</name>
<evidence type="ECO:0000313" key="2">
    <source>
        <dbReference type="EMBL" id="TDD42468.1"/>
    </source>
</evidence>
<dbReference type="OrthoDB" id="9804907at2"/>
<dbReference type="Pfam" id="PF00903">
    <property type="entry name" value="Glyoxalase"/>
    <property type="match status" value="1"/>
</dbReference>
<evidence type="ECO:0000259" key="1">
    <source>
        <dbReference type="PROSITE" id="PS51819"/>
    </source>
</evidence>
<comment type="caution">
    <text evidence="2">The sequence shown here is derived from an EMBL/GenBank/DDBJ whole genome shotgun (WGS) entry which is preliminary data.</text>
</comment>
<accession>A0A4R4YCR4</accession>
<feature type="domain" description="VOC" evidence="1">
    <location>
        <begin position="6"/>
        <end position="123"/>
    </location>
</feature>
<dbReference type="EMBL" id="SMKW01000047">
    <property type="protein sequence ID" value="TDD42468.1"/>
    <property type="molecule type" value="Genomic_DNA"/>
</dbReference>
<keyword evidence="2" id="KW-0560">Oxidoreductase</keyword>
<dbReference type="SUPFAM" id="SSF54593">
    <property type="entry name" value="Glyoxalase/Bleomycin resistance protein/Dihydroxybiphenyl dioxygenase"/>
    <property type="match status" value="1"/>
</dbReference>